<gene>
    <name evidence="1" type="ORF">NBG84_26195</name>
</gene>
<keyword evidence="2" id="KW-1185">Reference proteome</keyword>
<dbReference type="Proteomes" id="UP001431429">
    <property type="component" value="Unassembled WGS sequence"/>
</dbReference>
<organism evidence="1 2">
    <name type="scientific">Streptomyces albipurpureus</name>
    <dbReference type="NCBI Taxonomy" id="2897419"/>
    <lineage>
        <taxon>Bacteria</taxon>
        <taxon>Bacillati</taxon>
        <taxon>Actinomycetota</taxon>
        <taxon>Actinomycetes</taxon>
        <taxon>Kitasatosporales</taxon>
        <taxon>Streptomycetaceae</taxon>
        <taxon>Streptomyces</taxon>
    </lineage>
</organism>
<dbReference type="RefSeq" id="WP_250922060.1">
    <property type="nucleotide sequence ID" value="NZ_JAMQAW010000032.1"/>
</dbReference>
<evidence type="ECO:0000313" key="2">
    <source>
        <dbReference type="Proteomes" id="UP001431429"/>
    </source>
</evidence>
<reference evidence="1" key="1">
    <citation type="submission" date="2022-06" db="EMBL/GenBank/DDBJ databases">
        <title>Genome public.</title>
        <authorList>
            <person name="Sun Q."/>
        </authorList>
    </citation>
    <scope>NUCLEOTIDE SEQUENCE</scope>
    <source>
        <strain evidence="1">CWNU-1</strain>
    </source>
</reference>
<protein>
    <submittedName>
        <fullName evidence="1">Uncharacterized protein</fullName>
    </submittedName>
</protein>
<name>A0ABT0UUT5_9ACTN</name>
<sequence>MNRHIGRSWGGPGDCEALCPCPKAPCGLVDFDNVDEECEQHPPFRCKTIRTGHLPEDCPGVGRDVVVAMKRTIEARRAVVAAADEWDGVCFSFELDDAIDEYRATVEHEAAERIRTLDRRKVDRFADAWEEGVEHAAELIDPDVEYPEDDEEGW</sequence>
<accession>A0ABT0UUT5</accession>
<proteinExistence type="predicted"/>
<dbReference type="EMBL" id="JAMQAW010000032">
    <property type="protein sequence ID" value="MCM2391734.1"/>
    <property type="molecule type" value="Genomic_DNA"/>
</dbReference>
<comment type="caution">
    <text evidence="1">The sequence shown here is derived from an EMBL/GenBank/DDBJ whole genome shotgun (WGS) entry which is preliminary data.</text>
</comment>
<evidence type="ECO:0000313" key="1">
    <source>
        <dbReference type="EMBL" id="MCM2391734.1"/>
    </source>
</evidence>